<reference evidence="1 2" key="1">
    <citation type="submission" date="2021-06" db="EMBL/GenBank/DDBJ databases">
        <authorList>
            <person name="Palmer J.M."/>
        </authorList>
    </citation>
    <scope>NUCLEOTIDE SEQUENCE [LARGE SCALE GENOMIC DNA]</scope>
    <source>
        <strain evidence="1 2">AS_MEX2019</strain>
        <tissue evidence="1">Muscle</tissue>
    </source>
</reference>
<proteinExistence type="predicted"/>
<name>A0ABV0ZDS6_9TELE</name>
<dbReference type="Proteomes" id="UP001469553">
    <property type="component" value="Unassembled WGS sequence"/>
</dbReference>
<sequence>MRNTLDDILATVSAADWNQVGIQVVAPWSGNDKTSLKKKILDPASPPTSNHSFLVLMCTFSEKKSSKSIHIFCKQTDVQTTNADKHINWESVTDSILFLLSFKQNYCKIHVRKMQTINK</sequence>
<organism evidence="1 2">
    <name type="scientific">Ameca splendens</name>
    <dbReference type="NCBI Taxonomy" id="208324"/>
    <lineage>
        <taxon>Eukaryota</taxon>
        <taxon>Metazoa</taxon>
        <taxon>Chordata</taxon>
        <taxon>Craniata</taxon>
        <taxon>Vertebrata</taxon>
        <taxon>Euteleostomi</taxon>
        <taxon>Actinopterygii</taxon>
        <taxon>Neopterygii</taxon>
        <taxon>Teleostei</taxon>
        <taxon>Neoteleostei</taxon>
        <taxon>Acanthomorphata</taxon>
        <taxon>Ovalentaria</taxon>
        <taxon>Atherinomorphae</taxon>
        <taxon>Cyprinodontiformes</taxon>
        <taxon>Goodeidae</taxon>
        <taxon>Ameca</taxon>
    </lineage>
</organism>
<evidence type="ECO:0000313" key="1">
    <source>
        <dbReference type="EMBL" id="MEQ2304039.1"/>
    </source>
</evidence>
<comment type="caution">
    <text evidence="1">The sequence shown here is derived from an EMBL/GenBank/DDBJ whole genome shotgun (WGS) entry which is preliminary data.</text>
</comment>
<gene>
    <name evidence="1" type="ORF">AMECASPLE_022933</name>
</gene>
<dbReference type="EMBL" id="JAHRIP010058505">
    <property type="protein sequence ID" value="MEQ2304039.1"/>
    <property type="molecule type" value="Genomic_DNA"/>
</dbReference>
<evidence type="ECO:0000313" key="2">
    <source>
        <dbReference type="Proteomes" id="UP001469553"/>
    </source>
</evidence>
<accession>A0ABV0ZDS6</accession>
<keyword evidence="2" id="KW-1185">Reference proteome</keyword>
<protein>
    <submittedName>
        <fullName evidence="1">Uncharacterized protein</fullName>
    </submittedName>
</protein>